<protein>
    <submittedName>
        <fullName evidence="1">Uncharacterized protein</fullName>
    </submittedName>
</protein>
<reference evidence="1 2" key="1">
    <citation type="submission" date="2022-07" db="EMBL/GenBank/DDBJ databases">
        <authorList>
            <person name="Xamxidin M."/>
            <person name="Wu M."/>
        </authorList>
    </citation>
    <scope>NUCLEOTIDE SEQUENCE [LARGE SCALE GENOMIC DNA]</scope>
    <source>
        <strain evidence="1 2">NBRC 111650</strain>
    </source>
</reference>
<proteinExistence type="predicted"/>
<gene>
    <name evidence="1" type="ORF">NQT62_08145</name>
</gene>
<dbReference type="Proteomes" id="UP001204142">
    <property type="component" value="Unassembled WGS sequence"/>
</dbReference>
<name>A0ABT1WG94_9BURK</name>
<dbReference type="RefSeq" id="WP_256764168.1">
    <property type="nucleotide sequence ID" value="NZ_JANIGO010000002.1"/>
</dbReference>
<keyword evidence="2" id="KW-1185">Reference proteome</keyword>
<comment type="caution">
    <text evidence="1">The sequence shown here is derived from an EMBL/GenBank/DDBJ whole genome shotgun (WGS) entry which is preliminary data.</text>
</comment>
<organism evidence="1 2">
    <name type="scientific">Limnobacter humi</name>
    <dbReference type="NCBI Taxonomy" id="1778671"/>
    <lineage>
        <taxon>Bacteria</taxon>
        <taxon>Pseudomonadati</taxon>
        <taxon>Pseudomonadota</taxon>
        <taxon>Betaproteobacteria</taxon>
        <taxon>Burkholderiales</taxon>
        <taxon>Burkholderiaceae</taxon>
        <taxon>Limnobacter</taxon>
    </lineage>
</organism>
<dbReference type="EMBL" id="JANIGO010000002">
    <property type="protein sequence ID" value="MCQ8896399.1"/>
    <property type="molecule type" value="Genomic_DNA"/>
</dbReference>
<sequence length="45" mass="4694">MNSAQPHINMALMPGAAGFVHQFQTVDHGGLLTNKGQGQSSTAWG</sequence>
<evidence type="ECO:0000313" key="1">
    <source>
        <dbReference type="EMBL" id="MCQ8896399.1"/>
    </source>
</evidence>
<accession>A0ABT1WG94</accession>
<evidence type="ECO:0000313" key="2">
    <source>
        <dbReference type="Proteomes" id="UP001204142"/>
    </source>
</evidence>